<evidence type="ECO:0000256" key="6">
    <source>
        <dbReference type="ARBA" id="ARBA00023136"/>
    </source>
</evidence>
<evidence type="ECO:0000313" key="9">
    <source>
        <dbReference type="Proteomes" id="UP000824151"/>
    </source>
</evidence>
<dbReference type="PANTHER" id="PTHR36838:SF1">
    <property type="entry name" value="SLR1864 PROTEIN"/>
    <property type="match status" value="1"/>
</dbReference>
<keyword evidence="3" id="KW-1003">Cell membrane</keyword>
<feature type="transmembrane region" description="Helical" evidence="7">
    <location>
        <begin position="34"/>
        <end position="53"/>
    </location>
</feature>
<gene>
    <name evidence="8" type="ORF">H9871_06485</name>
</gene>
<organism evidence="8 9">
    <name type="scientific">Candidatus Nesterenkonia stercoripullorum</name>
    <dbReference type="NCBI Taxonomy" id="2838701"/>
    <lineage>
        <taxon>Bacteria</taxon>
        <taxon>Bacillati</taxon>
        <taxon>Actinomycetota</taxon>
        <taxon>Actinomycetes</taxon>
        <taxon>Micrococcales</taxon>
        <taxon>Micrococcaceae</taxon>
        <taxon>Nesterenkonia</taxon>
    </lineage>
</organism>
<evidence type="ECO:0000313" key="8">
    <source>
        <dbReference type="EMBL" id="HIW99773.1"/>
    </source>
</evidence>
<dbReference type="InterPro" id="IPR004776">
    <property type="entry name" value="Mem_transp_PIN-like"/>
</dbReference>
<reference evidence="8" key="1">
    <citation type="journal article" date="2021" name="PeerJ">
        <title>Extensive microbial diversity within the chicken gut microbiome revealed by metagenomics and culture.</title>
        <authorList>
            <person name="Gilroy R."/>
            <person name="Ravi A."/>
            <person name="Getino M."/>
            <person name="Pursley I."/>
            <person name="Horton D.L."/>
            <person name="Alikhan N.F."/>
            <person name="Baker D."/>
            <person name="Gharbi K."/>
            <person name="Hall N."/>
            <person name="Watson M."/>
            <person name="Adriaenssens E.M."/>
            <person name="Foster-Nyarko E."/>
            <person name="Jarju S."/>
            <person name="Secka A."/>
            <person name="Antonio M."/>
            <person name="Oren A."/>
            <person name="Chaudhuri R.R."/>
            <person name="La Ragione R."/>
            <person name="Hildebrand F."/>
            <person name="Pallen M.J."/>
        </authorList>
    </citation>
    <scope>NUCLEOTIDE SEQUENCE</scope>
    <source>
        <strain evidence="8">ChiHejej3B27-3195</strain>
    </source>
</reference>
<dbReference type="PANTHER" id="PTHR36838">
    <property type="entry name" value="AUXIN EFFLUX CARRIER FAMILY PROTEIN"/>
    <property type="match status" value="1"/>
</dbReference>
<dbReference type="Proteomes" id="UP000824151">
    <property type="component" value="Unassembled WGS sequence"/>
</dbReference>
<dbReference type="AlphaFoldDB" id="A0A9D1USV5"/>
<feature type="transmembrane region" description="Helical" evidence="7">
    <location>
        <begin position="239"/>
        <end position="262"/>
    </location>
</feature>
<keyword evidence="2" id="KW-0813">Transport</keyword>
<reference evidence="8" key="2">
    <citation type="submission" date="2021-04" db="EMBL/GenBank/DDBJ databases">
        <authorList>
            <person name="Gilroy R."/>
        </authorList>
    </citation>
    <scope>NUCLEOTIDE SEQUENCE</scope>
    <source>
        <strain evidence="8">ChiHejej3B27-3195</strain>
    </source>
</reference>
<keyword evidence="6 7" id="KW-0472">Membrane</keyword>
<feature type="transmembrane region" description="Helical" evidence="7">
    <location>
        <begin position="301"/>
        <end position="320"/>
    </location>
</feature>
<keyword evidence="4 7" id="KW-0812">Transmembrane</keyword>
<proteinExistence type="predicted"/>
<feature type="transmembrane region" description="Helical" evidence="7">
    <location>
        <begin position="170"/>
        <end position="194"/>
    </location>
</feature>
<dbReference type="GO" id="GO:0016020">
    <property type="term" value="C:membrane"/>
    <property type="evidence" value="ECO:0007669"/>
    <property type="project" value="UniProtKB-SubCell"/>
</dbReference>
<feature type="transmembrane region" description="Helical" evidence="7">
    <location>
        <begin position="65"/>
        <end position="86"/>
    </location>
</feature>
<protein>
    <submittedName>
        <fullName evidence="8">AEC family transporter</fullName>
    </submittedName>
</protein>
<feature type="transmembrane region" description="Helical" evidence="7">
    <location>
        <begin position="6"/>
        <end position="22"/>
    </location>
</feature>
<evidence type="ECO:0000256" key="7">
    <source>
        <dbReference type="SAM" id="Phobius"/>
    </source>
</evidence>
<evidence type="ECO:0000256" key="1">
    <source>
        <dbReference type="ARBA" id="ARBA00004141"/>
    </source>
</evidence>
<dbReference type="EMBL" id="DXGD01000239">
    <property type="protein sequence ID" value="HIW99773.1"/>
    <property type="molecule type" value="Genomic_DNA"/>
</dbReference>
<evidence type="ECO:0000256" key="3">
    <source>
        <dbReference type="ARBA" id="ARBA00022475"/>
    </source>
</evidence>
<evidence type="ECO:0000256" key="5">
    <source>
        <dbReference type="ARBA" id="ARBA00022989"/>
    </source>
</evidence>
<dbReference type="Pfam" id="PF03547">
    <property type="entry name" value="Mem_trans"/>
    <property type="match status" value="1"/>
</dbReference>
<dbReference type="GO" id="GO:0055085">
    <property type="term" value="P:transmembrane transport"/>
    <property type="evidence" value="ECO:0007669"/>
    <property type="project" value="InterPro"/>
</dbReference>
<keyword evidence="5 7" id="KW-1133">Transmembrane helix</keyword>
<evidence type="ECO:0000256" key="2">
    <source>
        <dbReference type="ARBA" id="ARBA00022448"/>
    </source>
</evidence>
<name>A0A9D1USV5_9MICC</name>
<comment type="caution">
    <text evidence="8">The sequence shown here is derived from an EMBL/GenBank/DDBJ whole genome shotgun (WGS) entry which is preliminary data.</text>
</comment>
<accession>A0A9D1USV5</accession>
<feature type="transmembrane region" description="Helical" evidence="7">
    <location>
        <begin position="206"/>
        <end position="227"/>
    </location>
</feature>
<comment type="subcellular location">
    <subcellularLocation>
        <location evidence="1">Membrane</location>
        <topology evidence="1">Multi-pass membrane protein</topology>
    </subcellularLocation>
</comment>
<feature type="transmembrane region" description="Helical" evidence="7">
    <location>
        <begin position="98"/>
        <end position="119"/>
    </location>
</feature>
<sequence>MTAIFSGFSVIWIIIGVGFAIGRLGMLGPDSRVIMSRVAFFIASPCLLFLTISDSSIREVLGPQFLIAGMGAFLALAIFMILGKFLILRGRSAAELMVGGLSASLANSANLGFPIAAYVLGDVSFAAPLVMFQLAVFTPLYVIVLDFLTRSPTPTSAQVRPSRTVAVLRSIGQSMGNPMIIGSMAGLLFSWQGWSLPGPIHESVELLAGASIPLMLLAFGLSLVGSHPLDKKAGRRRDVLLASAIKLVVHPLAAFGVAVLIFGASGEMLLAAVVMASLPSAQNVLVSAIRYNTGEVIARDTVLVTTVLAIPAMLVVALLLA</sequence>
<feature type="transmembrane region" description="Helical" evidence="7">
    <location>
        <begin position="125"/>
        <end position="149"/>
    </location>
</feature>
<evidence type="ECO:0000256" key="4">
    <source>
        <dbReference type="ARBA" id="ARBA00022692"/>
    </source>
</evidence>